<dbReference type="AlphaFoldDB" id="Q8S0L1"/>
<reference evidence="2" key="1">
    <citation type="journal article" date="2002" name="Nature">
        <title>The genome sequence and structure of rice chromosome 1.</title>
        <authorList>
            <person name="Sasaki T."/>
            <person name="Matsumoto T."/>
            <person name="Yamamoto K."/>
            <person name="Sakata K."/>
            <person name="Baba T."/>
            <person name="Katayose Y."/>
            <person name="Wu J."/>
            <person name="Niimura Y."/>
            <person name="Cheng Z."/>
            <person name="Nagamura Y."/>
            <person name="Antonio B.A."/>
            <person name="Kanamori H."/>
            <person name="Hosokawa S."/>
            <person name="Masukawa M."/>
            <person name="Arikawa K."/>
            <person name="Chiden Y."/>
            <person name="Hayashi M."/>
            <person name="Okamoto M."/>
            <person name="Ando T."/>
            <person name="Aoki H."/>
            <person name="Arita K."/>
            <person name="Hamada M."/>
            <person name="Harada C."/>
            <person name="Hijishita S."/>
            <person name="Honda M."/>
            <person name="Ichikawa Y."/>
            <person name="Idonuma A."/>
            <person name="Iijima M."/>
            <person name="Ikeda M."/>
            <person name="Ikeno M."/>
            <person name="Itoh S."/>
            <person name="Itoh T."/>
            <person name="Itoh Y."/>
            <person name="Itoh Y."/>
            <person name="Iwabuchi A."/>
            <person name="Kamiya K."/>
            <person name="Karasawa W."/>
            <person name="Katagiri S."/>
            <person name="Kikuta A."/>
            <person name="Kobayashi N."/>
            <person name="Kono I."/>
            <person name="Machita K."/>
            <person name="Maehara T."/>
            <person name="Mizuno H."/>
            <person name="Mizubayashi T."/>
            <person name="Mukai Y."/>
            <person name="Nagasaki H."/>
            <person name="Nakashima M."/>
            <person name="Nakama Y."/>
            <person name="Nakamichi Y."/>
            <person name="Nakamura M."/>
            <person name="Namiki N."/>
            <person name="Negishi M."/>
            <person name="Ohta I."/>
            <person name="Ono N."/>
            <person name="Saji S."/>
            <person name="Sakai K."/>
            <person name="Shibata M."/>
            <person name="Shimokawa T."/>
            <person name="Shomura A."/>
            <person name="Song J."/>
            <person name="Takazaki Y."/>
            <person name="Terasawa K."/>
            <person name="Tsuji K."/>
            <person name="Waki K."/>
            <person name="Yamagata H."/>
            <person name="Yamane H."/>
            <person name="Yoshiki S."/>
            <person name="Yoshihara R."/>
            <person name="Yukawa K."/>
            <person name="Zhong H."/>
            <person name="Iwama H."/>
            <person name="Endo T."/>
            <person name="Ito H."/>
            <person name="Hahn J.H."/>
            <person name="Kim H.I."/>
            <person name="Eun M.Y."/>
            <person name="Yano M."/>
            <person name="Jiang J."/>
            <person name="Gojobori T."/>
        </authorList>
    </citation>
    <scope>NUCLEOTIDE SEQUENCE [LARGE SCALE GENOMIC DNA]</scope>
</reference>
<accession>Q8S0L1</accession>
<feature type="compositionally biased region" description="Low complexity" evidence="1">
    <location>
        <begin position="35"/>
        <end position="48"/>
    </location>
</feature>
<dbReference type="Proteomes" id="UP000817658">
    <property type="component" value="Chromosome 1"/>
</dbReference>
<feature type="compositionally biased region" description="Basic and acidic residues" evidence="1">
    <location>
        <begin position="49"/>
        <end position="58"/>
    </location>
</feature>
<name>Q8S0L1_ORYSJ</name>
<organism evidence="2">
    <name type="scientific">Oryza sativa subsp. japonica</name>
    <name type="common">Rice</name>
    <dbReference type="NCBI Taxonomy" id="39947"/>
    <lineage>
        <taxon>Eukaryota</taxon>
        <taxon>Viridiplantae</taxon>
        <taxon>Streptophyta</taxon>
        <taxon>Embryophyta</taxon>
        <taxon>Tracheophyta</taxon>
        <taxon>Spermatophyta</taxon>
        <taxon>Magnoliopsida</taxon>
        <taxon>Liliopsida</taxon>
        <taxon>Poales</taxon>
        <taxon>Poaceae</taxon>
        <taxon>BOP clade</taxon>
        <taxon>Oryzoideae</taxon>
        <taxon>Oryzeae</taxon>
        <taxon>Oryzinae</taxon>
        <taxon>Oryza</taxon>
        <taxon>Oryza sativa</taxon>
    </lineage>
</organism>
<gene>
    <name evidence="2" type="primary">B1078G07.29</name>
</gene>
<protein>
    <submittedName>
        <fullName evidence="2">Uncharacterized protein</fullName>
    </submittedName>
</protein>
<feature type="compositionally biased region" description="Basic residues" evidence="1">
    <location>
        <begin position="7"/>
        <end position="17"/>
    </location>
</feature>
<dbReference type="EMBL" id="AP003407">
    <property type="protein sequence ID" value="BAB90201.1"/>
    <property type="molecule type" value="Genomic_DNA"/>
</dbReference>
<evidence type="ECO:0000256" key="1">
    <source>
        <dbReference type="SAM" id="MobiDB-lite"/>
    </source>
</evidence>
<sequence>MASAGPPHRRLRLRGARSGRDWETMEWRPRDLDHPASSAAPSPAAVDDGAARRRGDEG</sequence>
<evidence type="ECO:0000313" key="2">
    <source>
        <dbReference type="EMBL" id="BAB90201.1"/>
    </source>
</evidence>
<feature type="compositionally biased region" description="Basic and acidic residues" evidence="1">
    <location>
        <begin position="18"/>
        <end position="34"/>
    </location>
</feature>
<proteinExistence type="predicted"/>
<feature type="region of interest" description="Disordered" evidence="1">
    <location>
        <begin position="1"/>
        <end position="58"/>
    </location>
</feature>